<reference evidence="3 4" key="1">
    <citation type="submission" date="2016-10" db="EMBL/GenBank/DDBJ databases">
        <authorList>
            <person name="de Groot N.N."/>
        </authorList>
    </citation>
    <scope>NUCLEOTIDE SEQUENCE [LARGE SCALE GENOMIC DNA]</scope>
    <source>
        <strain evidence="3 4">DSM 10317</strain>
    </source>
</reference>
<evidence type="ECO:0000313" key="4">
    <source>
        <dbReference type="Proteomes" id="UP000199428"/>
    </source>
</evidence>
<dbReference type="InterPro" id="IPR032675">
    <property type="entry name" value="LRR_dom_sf"/>
</dbReference>
<dbReference type="SUPFAM" id="SSF49373">
    <property type="entry name" value="Invasin/intimin cell-adhesion fragments"/>
    <property type="match status" value="3"/>
</dbReference>
<feature type="domain" description="BIG2" evidence="2">
    <location>
        <begin position="776"/>
        <end position="849"/>
    </location>
</feature>
<dbReference type="InterPro" id="IPR026906">
    <property type="entry name" value="LRR_5"/>
</dbReference>
<dbReference type="RefSeq" id="WP_090163077.1">
    <property type="nucleotide sequence ID" value="NZ_FMWK01000010.1"/>
</dbReference>
<dbReference type="SMART" id="SM00635">
    <property type="entry name" value="BID_2"/>
    <property type="match status" value="3"/>
</dbReference>
<keyword evidence="1" id="KW-0732">Signal</keyword>
<dbReference type="InterPro" id="IPR003343">
    <property type="entry name" value="Big_2"/>
</dbReference>
<dbReference type="InterPro" id="IPR053139">
    <property type="entry name" value="Surface_bspA-like"/>
</dbReference>
<sequence>MRKSSKRCLVMLTCVTMLLESQGLTVLAAEDSELSEVAVAEEAELDVKAVEADEIKVETAEIDAAEPMLMAIEEDDSDFEIKDGVLVRYLGNDKEVVIPDGVTTIGEYAFCNNDYIEIVVISNSVESIQESAFGNCSSLREVTIPQSVTYIDDMAPFDECPLEKVYVYRNSYAGKKLRQMGGYLINTHPRYMEKMYELVYVDGGFEISHSELELEVGKCARLSISGVDTDSTFRWTTEYDNVVSVYQDGTIVANKPGTEVVYAVIDGRFDSYCKVTVVQASSQQEQENPDDKSKDFYTSEDGTILYRYLGSDEYVEIPEGIVTINKNAFKEYKSIQEIIIPDTVQTINAGAFYGCSSLKEINIPDSVTFISENAFCSCSSLEKIDLPKSVVLKTGISFYGCSSLKEINIPESVTFNGKITYNGCRSLEKITIPDSVTAITKSMFEGCTRLKEITIPKSVVDIAADTFKNIPIEKIYVYKNSRADKVISRWGTYDLIYIEEVIYELNTDLLEIVKGETKTLSVKNISIDNTLAWESDDDSIASVLDDGTVTANALGEVKIYAIIDGEKGPYCTVKVISGTSEDATKDFSLSKNGKILYGYTGTDEYVVIPEGVTTIRDGAFSDNKNITKVIIPNTVTSIGNSAFCYCKSLSSVVIPDSVKNVGDYAFCGTGLTEITVNFSTIGEETFSYCRNLSKVVLTDSVETIEERAFAQCSSLYEITIPKSVKEIEHCPFWDCPLKEISVYRNSYAGHRIRKGGAGLVMYNPRDSWPTYDLIYIDGGFELYTTELELEAGGCERLSVKGADSSNTISWYSDDEKIARVYDDGTVIAEKTGTVYLYAVVDHPNPYGPEDPFSKNGKSDLMCKVTVVPASEHPGDNNKDFYISEDGTILYKYMGTEESVTIPDGVVTINEYAFKNCKEIKEVVIPNSVKTIGKDAFYGCDSLKVVNIPDSVTYIGENAFYGCNKLEAIYGVAGSGAERYAKRHSIIFISVNPSVNGPSNEEIQQIIEKNMWTKEPGEYTHEEVVQSLECLAMLQKEQLKDQATRDFFCETYRNNREAVKEQTAEVLKAFNISFEEVESIFKRVIFE</sequence>
<proteinExistence type="predicted"/>
<accession>A0A1G5S0S5</accession>
<evidence type="ECO:0000313" key="3">
    <source>
        <dbReference type="EMBL" id="SCZ79727.1"/>
    </source>
</evidence>
<dbReference type="EMBL" id="FMWK01000010">
    <property type="protein sequence ID" value="SCZ79727.1"/>
    <property type="molecule type" value="Genomic_DNA"/>
</dbReference>
<dbReference type="AlphaFoldDB" id="A0A1G5S0S5"/>
<name>A0A1G5S0S5_PSEXY</name>
<organism evidence="3 4">
    <name type="scientific">Pseudobutyrivibrio xylanivorans</name>
    <dbReference type="NCBI Taxonomy" id="185007"/>
    <lineage>
        <taxon>Bacteria</taxon>
        <taxon>Bacillati</taxon>
        <taxon>Bacillota</taxon>
        <taxon>Clostridia</taxon>
        <taxon>Lachnospirales</taxon>
        <taxon>Lachnospiraceae</taxon>
        <taxon>Pseudobutyrivibrio</taxon>
    </lineage>
</organism>
<dbReference type="Gene3D" id="3.80.10.10">
    <property type="entry name" value="Ribonuclease Inhibitor"/>
    <property type="match status" value="5"/>
</dbReference>
<dbReference type="PANTHER" id="PTHR45661">
    <property type="entry name" value="SURFACE ANTIGEN"/>
    <property type="match status" value="1"/>
</dbReference>
<feature type="domain" description="BIG2" evidence="2">
    <location>
        <begin position="501"/>
        <end position="572"/>
    </location>
</feature>
<dbReference type="SUPFAM" id="SSF52058">
    <property type="entry name" value="L domain-like"/>
    <property type="match status" value="3"/>
</dbReference>
<dbReference type="Gene3D" id="2.60.40.1080">
    <property type="match status" value="3"/>
</dbReference>
<gene>
    <name evidence="3" type="ORF">SAMN02910350_01919</name>
</gene>
<feature type="domain" description="BIG2" evidence="2">
    <location>
        <begin position="201"/>
        <end position="274"/>
    </location>
</feature>
<evidence type="ECO:0000259" key="2">
    <source>
        <dbReference type="SMART" id="SM00635"/>
    </source>
</evidence>
<protein>
    <submittedName>
        <fullName evidence="3">Ig-like domain (Group 2)</fullName>
    </submittedName>
</protein>
<feature type="signal peptide" evidence="1">
    <location>
        <begin position="1"/>
        <end position="28"/>
    </location>
</feature>
<dbReference type="Pfam" id="PF02368">
    <property type="entry name" value="Big_2"/>
    <property type="match status" value="1"/>
</dbReference>
<evidence type="ECO:0000256" key="1">
    <source>
        <dbReference type="SAM" id="SignalP"/>
    </source>
</evidence>
<dbReference type="InterPro" id="IPR008964">
    <property type="entry name" value="Invasin/intimin_cell_adhesion"/>
</dbReference>
<dbReference type="Proteomes" id="UP000199428">
    <property type="component" value="Unassembled WGS sequence"/>
</dbReference>
<dbReference type="Pfam" id="PF13306">
    <property type="entry name" value="LRR_5"/>
    <property type="match status" value="5"/>
</dbReference>
<dbReference type="PANTHER" id="PTHR45661:SF3">
    <property type="entry name" value="IG-LIKE DOMAIN-CONTAINING PROTEIN"/>
    <property type="match status" value="1"/>
</dbReference>
<feature type="chain" id="PRO_5011477537" evidence="1">
    <location>
        <begin position="29"/>
        <end position="1086"/>
    </location>
</feature>